<feature type="region of interest" description="Disordered" evidence="3">
    <location>
        <begin position="468"/>
        <end position="487"/>
    </location>
</feature>
<dbReference type="Proteomes" id="UP000225706">
    <property type="component" value="Unassembled WGS sequence"/>
</dbReference>
<keyword evidence="1" id="KW-0479">Metal-binding</keyword>
<dbReference type="OrthoDB" id="6132182at2759"/>
<dbReference type="PROSITE" id="PS00497">
    <property type="entry name" value="TYROSINASE_1"/>
    <property type="match status" value="1"/>
</dbReference>
<reference evidence="6" key="1">
    <citation type="journal article" date="2017" name="bioRxiv">
        <title>Comparative analysis of the genomes of Stylophora pistillata and Acropora digitifera provides evidence for extensive differences between species of corals.</title>
        <authorList>
            <person name="Voolstra C.R."/>
            <person name="Li Y."/>
            <person name="Liew Y.J."/>
            <person name="Baumgarten S."/>
            <person name="Zoccola D."/>
            <person name="Flot J.-F."/>
            <person name="Tambutte S."/>
            <person name="Allemand D."/>
            <person name="Aranda M."/>
        </authorList>
    </citation>
    <scope>NUCLEOTIDE SEQUENCE [LARGE SCALE GENOMIC DNA]</scope>
</reference>
<accession>A0A2B4RKW6</accession>
<protein>
    <submittedName>
        <fullName evidence="5">Tyrosinase</fullName>
    </submittedName>
</protein>
<dbReference type="Pfam" id="PF00264">
    <property type="entry name" value="Tyrosinase"/>
    <property type="match status" value="1"/>
</dbReference>
<keyword evidence="6" id="KW-1185">Reference proteome</keyword>
<dbReference type="PANTHER" id="PTHR11474:SF126">
    <property type="entry name" value="TYROSINASE-LIKE PROTEIN TYR-1-RELATED"/>
    <property type="match status" value="1"/>
</dbReference>
<sequence>MASIIITGKDTNSLDIFDNMIKPLYAITTEQDRELVREFADLSDDDITEPLLTVEEQLYSMTKMPKSFLSGGRMFCQRMKMKFLLVVALSVCAIGLSNSQSCSNEGAQVSDHCGNTCYCIGGQIQNCCRVRKEFTSMTEAERILYVNTVWRASTDLQFQKEYQQLIAMHQRFFPTGIHQKDQFLPWHRWYLLKYENLLRRVDCRVTVPYWDWSIVSMTPWHTEKTRVWYSGPSGLGGNGITPLRCIQGGVFGQNSWMKTNGGCLTRDFNGFTPDIIAVYLTLLRPPTIAGFDIFERDLRINLHDTVHCRIGGDMCLVTSAEAPEFFLHHGFIDKIWSDWQEKSRDHLTVHFCNMTSLMIGTAYRPGDFLDNFNLSDIERPGGRTCVLYDDPTKPAYREVMQRLQGKTREQILKVPRHSFKPLTDRQMRFFNISPQEQRQAKRSLQELEPRHQLRGEAGLIGMDREIGFKMDSLSTNSGKRRSGIKRK</sequence>
<keyword evidence="2" id="KW-0186">Copper</keyword>
<dbReference type="AlphaFoldDB" id="A0A2B4RKW6"/>
<proteinExistence type="predicted"/>
<dbReference type="EMBL" id="LSMT01000422">
    <property type="protein sequence ID" value="PFX18251.1"/>
    <property type="molecule type" value="Genomic_DNA"/>
</dbReference>
<evidence type="ECO:0000313" key="5">
    <source>
        <dbReference type="EMBL" id="PFX18251.1"/>
    </source>
</evidence>
<dbReference type="GO" id="GO:0046872">
    <property type="term" value="F:metal ion binding"/>
    <property type="evidence" value="ECO:0007669"/>
    <property type="project" value="UniProtKB-KW"/>
</dbReference>
<dbReference type="InterPro" id="IPR008922">
    <property type="entry name" value="Di-copper_centre_dom_sf"/>
</dbReference>
<feature type="domain" description="Tyrosinase copper-binding" evidence="4">
    <location>
        <begin position="178"/>
        <end position="195"/>
    </location>
</feature>
<evidence type="ECO:0000256" key="2">
    <source>
        <dbReference type="ARBA" id="ARBA00023008"/>
    </source>
</evidence>
<dbReference type="SUPFAM" id="SSF48056">
    <property type="entry name" value="Di-copper centre-containing domain"/>
    <property type="match status" value="1"/>
</dbReference>
<dbReference type="STRING" id="50429.A0A2B4RKW6"/>
<dbReference type="Gene3D" id="1.10.1280.10">
    <property type="entry name" value="Di-copper center containing domain from catechol oxidase"/>
    <property type="match status" value="1"/>
</dbReference>
<gene>
    <name evidence="5" type="primary">melC2</name>
    <name evidence="5" type="ORF">AWC38_SpisGene17395</name>
</gene>
<evidence type="ECO:0000256" key="3">
    <source>
        <dbReference type="SAM" id="MobiDB-lite"/>
    </source>
</evidence>
<dbReference type="PRINTS" id="PR00092">
    <property type="entry name" value="TYROSINASE"/>
</dbReference>
<evidence type="ECO:0000259" key="4">
    <source>
        <dbReference type="PROSITE" id="PS00497"/>
    </source>
</evidence>
<evidence type="ECO:0000256" key="1">
    <source>
        <dbReference type="ARBA" id="ARBA00022723"/>
    </source>
</evidence>
<dbReference type="InterPro" id="IPR050316">
    <property type="entry name" value="Tyrosinase/Hemocyanin"/>
</dbReference>
<comment type="caution">
    <text evidence="5">The sequence shown here is derived from an EMBL/GenBank/DDBJ whole genome shotgun (WGS) entry which is preliminary data.</text>
</comment>
<organism evidence="5 6">
    <name type="scientific">Stylophora pistillata</name>
    <name type="common">Smooth cauliflower coral</name>
    <dbReference type="NCBI Taxonomy" id="50429"/>
    <lineage>
        <taxon>Eukaryota</taxon>
        <taxon>Metazoa</taxon>
        <taxon>Cnidaria</taxon>
        <taxon>Anthozoa</taxon>
        <taxon>Hexacorallia</taxon>
        <taxon>Scleractinia</taxon>
        <taxon>Astrocoeniina</taxon>
        <taxon>Pocilloporidae</taxon>
        <taxon>Stylophora</taxon>
    </lineage>
</organism>
<evidence type="ECO:0000313" key="6">
    <source>
        <dbReference type="Proteomes" id="UP000225706"/>
    </source>
</evidence>
<name>A0A2B4RKW6_STYPI</name>
<dbReference type="PANTHER" id="PTHR11474">
    <property type="entry name" value="TYROSINASE FAMILY MEMBER"/>
    <property type="match status" value="1"/>
</dbReference>
<feature type="compositionally biased region" description="Basic residues" evidence="3">
    <location>
        <begin position="478"/>
        <end position="487"/>
    </location>
</feature>
<dbReference type="InterPro" id="IPR002227">
    <property type="entry name" value="Tyrosinase_Cu-bd"/>
</dbReference>
<dbReference type="GO" id="GO:0016491">
    <property type="term" value="F:oxidoreductase activity"/>
    <property type="evidence" value="ECO:0007669"/>
    <property type="project" value="InterPro"/>
</dbReference>